<organism evidence="1 2">
    <name type="scientific">Agathobacter rectalis (strain ATCC 33656 / DSM 3377 / JCM 17463 / KCTC 5835 / VPI 0990)</name>
    <name type="common">Eubacterium rectale</name>
    <dbReference type="NCBI Taxonomy" id="515619"/>
    <lineage>
        <taxon>Bacteria</taxon>
        <taxon>Bacillati</taxon>
        <taxon>Bacillota</taxon>
        <taxon>Clostridia</taxon>
        <taxon>Lachnospirales</taxon>
        <taxon>Lachnospiraceae</taxon>
        <taxon>Agathobacter</taxon>
    </lineage>
</organism>
<evidence type="ECO:0000313" key="2">
    <source>
        <dbReference type="Proteomes" id="UP000001477"/>
    </source>
</evidence>
<protein>
    <submittedName>
        <fullName evidence="1">Uncharacterized protein</fullName>
    </submittedName>
</protein>
<dbReference type="AlphaFoldDB" id="C4ZAD3"/>
<dbReference type="HOGENOM" id="CLU_3025510_0_0_9"/>
<dbReference type="KEGG" id="ere:EUBREC_0189"/>
<dbReference type="PaxDb" id="515619-EUBREC_0189"/>
<evidence type="ECO:0000313" key="1">
    <source>
        <dbReference type="EMBL" id="ACR73994.1"/>
    </source>
</evidence>
<proteinExistence type="predicted"/>
<accession>C4ZAD3</accession>
<name>C4ZAD3_AGARV</name>
<gene>
    <name evidence="1" type="ordered locus">EUBREC_0189</name>
</gene>
<sequence>MMVHTGFVERVLAQNKKLFREKRSIQLHVAVNLCHMNFLQMNFQNKIWLKVKNPR</sequence>
<dbReference type="Proteomes" id="UP000001477">
    <property type="component" value="Chromosome"/>
</dbReference>
<dbReference type="EMBL" id="CP001107">
    <property type="protein sequence ID" value="ACR73994.1"/>
    <property type="molecule type" value="Genomic_DNA"/>
</dbReference>
<reference evidence="1 2" key="1">
    <citation type="journal article" date="2009" name="Proc. Natl. Acad. Sci. U.S.A.">
        <title>Characterizing a model human gut microbiota composed of members of its two dominant bacterial phyla.</title>
        <authorList>
            <person name="Mahowald M.A."/>
            <person name="Rey F.E."/>
            <person name="Seedorf H."/>
            <person name="Turnbaugh P.J."/>
            <person name="Fulton R.S."/>
            <person name="Wollam A."/>
            <person name="Shah N."/>
            <person name="Wang C."/>
            <person name="Magrini V."/>
            <person name="Wilson R.K."/>
            <person name="Cantarel B.L."/>
            <person name="Coutinho P.M."/>
            <person name="Henrissat B."/>
            <person name="Crock L.W."/>
            <person name="Russell A."/>
            <person name="Verberkmoes N.C."/>
            <person name="Hettich R.L."/>
            <person name="Gordon J.I."/>
        </authorList>
    </citation>
    <scope>NUCLEOTIDE SEQUENCE [LARGE SCALE GENOMIC DNA]</scope>
    <source>
        <strain evidence="2">ATCC 33656 / DSM 3377 / JCM 17463 / KCTC 5835 / LMG 30912 / VPI 0990</strain>
    </source>
</reference>